<sequence>MRGDVLAFPNQDRSHTCSVRDRPTQLWSGYIQHVLPYSRHAVMPRGG</sequence>
<dbReference type="EMBL" id="JAXUIC010000001">
    <property type="protein sequence ID" value="KAK4605834.1"/>
    <property type="molecule type" value="Genomic_DNA"/>
</dbReference>
<dbReference type="AlphaFoldDB" id="A0AAN7GE35"/>
<keyword evidence="2" id="KW-1185">Reference proteome</keyword>
<reference evidence="1 2" key="1">
    <citation type="journal article" date="2023" name="G3 (Bethesda)">
        <title>A haplotype-resolved chromosome-scale genome for Quercus rubra L. provides insights into the genetics of adaptive traits for red oak species.</title>
        <authorList>
            <person name="Kapoor B."/>
            <person name="Jenkins J."/>
            <person name="Schmutz J."/>
            <person name="Zhebentyayeva T."/>
            <person name="Kuelheim C."/>
            <person name="Coggeshall M."/>
            <person name="Heim C."/>
            <person name="Lasky J.R."/>
            <person name="Leites L."/>
            <person name="Islam-Faridi N."/>
            <person name="Romero-Severson J."/>
            <person name="DeLeo V.L."/>
            <person name="Lucas S.M."/>
            <person name="Lazic D."/>
            <person name="Gailing O."/>
            <person name="Carlson J."/>
            <person name="Staton M."/>
        </authorList>
    </citation>
    <scope>NUCLEOTIDE SEQUENCE [LARGE SCALE GENOMIC DNA]</scope>
    <source>
        <strain evidence="1">Pseudo-F2</strain>
    </source>
</reference>
<comment type="caution">
    <text evidence="1">The sequence shown here is derived from an EMBL/GenBank/DDBJ whole genome shotgun (WGS) entry which is preliminary data.</text>
</comment>
<evidence type="ECO:0000313" key="2">
    <source>
        <dbReference type="Proteomes" id="UP001324115"/>
    </source>
</evidence>
<dbReference type="Proteomes" id="UP001324115">
    <property type="component" value="Unassembled WGS sequence"/>
</dbReference>
<evidence type="ECO:0000313" key="1">
    <source>
        <dbReference type="EMBL" id="KAK4605834.1"/>
    </source>
</evidence>
<organism evidence="1 2">
    <name type="scientific">Quercus rubra</name>
    <name type="common">Northern red oak</name>
    <name type="synonym">Quercus borealis</name>
    <dbReference type="NCBI Taxonomy" id="3512"/>
    <lineage>
        <taxon>Eukaryota</taxon>
        <taxon>Viridiplantae</taxon>
        <taxon>Streptophyta</taxon>
        <taxon>Embryophyta</taxon>
        <taxon>Tracheophyta</taxon>
        <taxon>Spermatophyta</taxon>
        <taxon>Magnoliopsida</taxon>
        <taxon>eudicotyledons</taxon>
        <taxon>Gunneridae</taxon>
        <taxon>Pentapetalae</taxon>
        <taxon>rosids</taxon>
        <taxon>fabids</taxon>
        <taxon>Fagales</taxon>
        <taxon>Fagaceae</taxon>
        <taxon>Quercus</taxon>
    </lineage>
</organism>
<gene>
    <name evidence="1" type="ORF">RGQ29_000213</name>
</gene>
<proteinExistence type="predicted"/>
<name>A0AAN7GE35_QUERU</name>
<protein>
    <submittedName>
        <fullName evidence="1">Uncharacterized protein</fullName>
    </submittedName>
</protein>
<accession>A0AAN7GE35</accession>